<evidence type="ECO:0000313" key="3">
    <source>
        <dbReference type="Proteomes" id="UP000824469"/>
    </source>
</evidence>
<accession>A0AA38GU42</accession>
<proteinExistence type="predicted"/>
<keyword evidence="3" id="KW-1185">Reference proteome</keyword>
<gene>
    <name evidence="2" type="ORF">KI387_043754</name>
</gene>
<feature type="region of interest" description="Disordered" evidence="1">
    <location>
        <begin position="1"/>
        <end position="40"/>
    </location>
</feature>
<evidence type="ECO:0000313" key="2">
    <source>
        <dbReference type="EMBL" id="KAH9327820.1"/>
    </source>
</evidence>
<evidence type="ECO:0000256" key="1">
    <source>
        <dbReference type="SAM" id="MobiDB-lite"/>
    </source>
</evidence>
<organism evidence="2 3">
    <name type="scientific">Taxus chinensis</name>
    <name type="common">Chinese yew</name>
    <name type="synonym">Taxus wallichiana var. chinensis</name>
    <dbReference type="NCBI Taxonomy" id="29808"/>
    <lineage>
        <taxon>Eukaryota</taxon>
        <taxon>Viridiplantae</taxon>
        <taxon>Streptophyta</taxon>
        <taxon>Embryophyta</taxon>
        <taxon>Tracheophyta</taxon>
        <taxon>Spermatophyta</taxon>
        <taxon>Pinopsida</taxon>
        <taxon>Pinidae</taxon>
        <taxon>Conifers II</taxon>
        <taxon>Cupressales</taxon>
        <taxon>Taxaceae</taxon>
        <taxon>Taxus</taxon>
    </lineage>
</organism>
<dbReference type="Proteomes" id="UP000824469">
    <property type="component" value="Unassembled WGS sequence"/>
</dbReference>
<feature type="compositionally biased region" description="Polar residues" evidence="1">
    <location>
        <begin position="27"/>
        <end position="38"/>
    </location>
</feature>
<comment type="caution">
    <text evidence="2">The sequence shown here is derived from an EMBL/GenBank/DDBJ whole genome shotgun (WGS) entry which is preliminary data.</text>
</comment>
<dbReference type="EMBL" id="JAHRHJ020000002">
    <property type="protein sequence ID" value="KAH9327820.1"/>
    <property type="molecule type" value="Genomic_DNA"/>
</dbReference>
<name>A0AA38GU42_TAXCH</name>
<reference evidence="2 3" key="1">
    <citation type="journal article" date="2021" name="Nat. Plants">
        <title>The Taxus genome provides insights into paclitaxel biosynthesis.</title>
        <authorList>
            <person name="Xiong X."/>
            <person name="Gou J."/>
            <person name="Liao Q."/>
            <person name="Li Y."/>
            <person name="Zhou Q."/>
            <person name="Bi G."/>
            <person name="Li C."/>
            <person name="Du R."/>
            <person name="Wang X."/>
            <person name="Sun T."/>
            <person name="Guo L."/>
            <person name="Liang H."/>
            <person name="Lu P."/>
            <person name="Wu Y."/>
            <person name="Zhang Z."/>
            <person name="Ro D.K."/>
            <person name="Shang Y."/>
            <person name="Huang S."/>
            <person name="Yan J."/>
        </authorList>
    </citation>
    <scope>NUCLEOTIDE SEQUENCE [LARGE SCALE GENOMIC DNA]</scope>
    <source>
        <strain evidence="2">Ta-2019</strain>
    </source>
</reference>
<sequence length="124" mass="13932">MSQGGPKANGTVGPQVREPAGSAEMRTFSQERVGQKCTNRPVRPKWEISALCQMGQRGVGMRIAEGAESQSDHTTCHWQKRDMEAHFGRFGRIFPAQHWGIWDKGMHGMRKAEMAEDRGEKSTF</sequence>
<feature type="non-terminal residue" evidence="2">
    <location>
        <position position="124"/>
    </location>
</feature>
<dbReference type="AlphaFoldDB" id="A0AA38GU42"/>
<protein>
    <submittedName>
        <fullName evidence="2">Uncharacterized protein</fullName>
    </submittedName>
</protein>